<feature type="region of interest" description="Disordered" evidence="1">
    <location>
        <begin position="611"/>
        <end position="718"/>
    </location>
</feature>
<dbReference type="Gene3D" id="3.30.1370.50">
    <property type="entry name" value="R3H-like domain"/>
    <property type="match status" value="1"/>
</dbReference>
<feature type="compositionally biased region" description="Pro residues" evidence="1">
    <location>
        <begin position="33"/>
        <end position="42"/>
    </location>
</feature>
<dbReference type="InterPro" id="IPR036867">
    <property type="entry name" value="R3H_dom_sf"/>
</dbReference>
<evidence type="ECO:0000313" key="3">
    <source>
        <dbReference type="EMBL" id="KAK1924253.1"/>
    </source>
</evidence>
<sequence length="885" mass="93570">MTTSPPSKPVNPPTTTSPPLSLASPGDLVSSSEPPPRTPPTGPANMQPSGHGDVVSDKPAVAETSRAIERTGETIELDGLATPTSRSPLTTPSSSPSRMTPLASDSSRRSRRGSSGSTDPLPTSLGSSLAPTADSSAVSLLPNTAPPSTKSPSSASASSGPTVPAAESGLSSLTTENQLREAMTGKDRIFALMLSKEIEDFVGKVARGLRPKIEMTQDMPTIPLLTAFETGVRLTALPTSKYQRMIIYKAAEWYGIRAVMPQEGVFAVGVIGGLDEKSATLRMSDLAPRPPTPKQSFKIMQRVPVGSAGSASSRAGSVVGDENEAGGSKRKTLEQREADYALARERIYGNDGNATASAAPSEVGDADTARPRNARQRDAEDSDDDFVPRQPYGHIQPVYPSLYHPKGAPSEPTQEPNDQVYGYQPGSQYSYANQPVQMPAYGGGPMGNGYGGQQQVFPPRQGGYMDGSAPPFVPQNVFGAPPWPPQGMPNGPMPQMGAPGAWSYGPAPGHPSMPIIPQGVQSYPQQAYAYPPQYANPPPQHAHQQRPFNGNLVQPTPLRPGPLPHPHSSNSSSISSRSYQDYSRPHSRGSTTSTRSAASSVRIGVMYPAGNNAMPHGYRQRGMKGQPYNNHSGSSSNNNNNNPPNTASGEKRSTRGHSPSSVTSGSSRSSRRASSISLQPPLPGQHQLPTRPDWAANNIPYHPSPMPNHHPQGQMMHGGPPNTSDFPPLLRHDTNAEPMQVERAKARPSNGTVWNGPAGRSAQTYPYQGPMYGNNPAHQMGPTSPMHAPPARGPVDIDPDFTRRMPMNRNPGMLYDPSGPASAPPPRPSSALTINSNGAAPVTGEEMSVEDAIEAKLAALSVTSGIAIGPPPKKAPSYAKIVRRD</sequence>
<feature type="compositionally biased region" description="Pro residues" evidence="1">
    <location>
        <begin position="1"/>
        <end position="16"/>
    </location>
</feature>
<feature type="compositionally biased region" description="Low complexity" evidence="1">
    <location>
        <begin position="566"/>
        <end position="578"/>
    </location>
</feature>
<keyword evidence="4" id="KW-1185">Reference proteome</keyword>
<feature type="compositionally biased region" description="Low complexity" evidence="1">
    <location>
        <begin position="588"/>
        <end position="599"/>
    </location>
</feature>
<feature type="region of interest" description="Disordered" evidence="1">
    <location>
        <begin position="351"/>
        <end position="419"/>
    </location>
</feature>
<feature type="region of interest" description="Disordered" evidence="1">
    <location>
        <begin position="1"/>
        <end position="173"/>
    </location>
</feature>
<feature type="compositionally biased region" description="Low complexity" evidence="1">
    <location>
        <begin position="146"/>
        <end position="166"/>
    </location>
</feature>
<evidence type="ECO:0000259" key="2">
    <source>
        <dbReference type="PROSITE" id="PS51673"/>
    </source>
</evidence>
<dbReference type="Pfam" id="PF12752">
    <property type="entry name" value="SUZ"/>
    <property type="match status" value="1"/>
</dbReference>
<organism evidence="3 4">
    <name type="scientific">Papiliotrema laurentii</name>
    <name type="common">Cryptococcus laurentii</name>
    <dbReference type="NCBI Taxonomy" id="5418"/>
    <lineage>
        <taxon>Eukaryota</taxon>
        <taxon>Fungi</taxon>
        <taxon>Dikarya</taxon>
        <taxon>Basidiomycota</taxon>
        <taxon>Agaricomycotina</taxon>
        <taxon>Tremellomycetes</taxon>
        <taxon>Tremellales</taxon>
        <taxon>Rhynchogastremaceae</taxon>
        <taxon>Papiliotrema</taxon>
    </lineage>
</organism>
<feature type="compositionally biased region" description="Low complexity" evidence="1">
    <location>
        <begin position="82"/>
        <end position="102"/>
    </location>
</feature>
<feature type="compositionally biased region" description="Low complexity" evidence="1">
    <location>
        <begin position="305"/>
        <end position="320"/>
    </location>
</feature>
<dbReference type="PROSITE" id="PS51673">
    <property type="entry name" value="SUZ"/>
    <property type="match status" value="1"/>
</dbReference>
<feature type="region of interest" description="Disordered" evidence="1">
    <location>
        <begin position="304"/>
        <end position="335"/>
    </location>
</feature>
<protein>
    <recommendedName>
        <fullName evidence="2">SUZ domain-containing protein</fullName>
    </recommendedName>
</protein>
<dbReference type="GO" id="GO:0003676">
    <property type="term" value="F:nucleic acid binding"/>
    <property type="evidence" value="ECO:0007669"/>
    <property type="project" value="InterPro"/>
</dbReference>
<dbReference type="Proteomes" id="UP001182556">
    <property type="component" value="Unassembled WGS sequence"/>
</dbReference>
<gene>
    <name evidence="3" type="ORF">DB88DRAFT_274558</name>
</gene>
<feature type="compositionally biased region" description="Low complexity" evidence="1">
    <location>
        <begin position="629"/>
        <end position="645"/>
    </location>
</feature>
<dbReference type="EMBL" id="JAODAN010000005">
    <property type="protein sequence ID" value="KAK1924253.1"/>
    <property type="molecule type" value="Genomic_DNA"/>
</dbReference>
<feature type="region of interest" description="Disordered" evidence="1">
    <location>
        <begin position="816"/>
        <end position="839"/>
    </location>
</feature>
<feature type="region of interest" description="Disordered" evidence="1">
    <location>
        <begin position="486"/>
        <end position="599"/>
    </location>
</feature>
<feature type="compositionally biased region" description="Basic and acidic residues" evidence="1">
    <location>
        <begin position="367"/>
        <end position="379"/>
    </location>
</feature>
<dbReference type="InterPro" id="IPR024771">
    <property type="entry name" value="SUZ"/>
</dbReference>
<feature type="compositionally biased region" description="Low complexity" evidence="1">
    <location>
        <begin position="488"/>
        <end position="502"/>
    </location>
</feature>
<comment type="caution">
    <text evidence="3">The sequence shown here is derived from an EMBL/GenBank/DDBJ whole genome shotgun (WGS) entry which is preliminary data.</text>
</comment>
<feature type="region of interest" description="Disordered" evidence="1">
    <location>
        <begin position="865"/>
        <end position="885"/>
    </location>
</feature>
<evidence type="ECO:0000313" key="4">
    <source>
        <dbReference type="Proteomes" id="UP001182556"/>
    </source>
</evidence>
<feature type="compositionally biased region" description="Low complexity" evidence="1">
    <location>
        <begin position="658"/>
        <end position="689"/>
    </location>
</feature>
<reference evidence="3" key="1">
    <citation type="submission" date="2023-02" db="EMBL/GenBank/DDBJ databases">
        <title>Identification and recombinant expression of a fungal hydrolase from Papiliotrema laurentii that hydrolyzes apple cutin and clears colloidal polyester polyurethane.</title>
        <authorList>
            <consortium name="DOE Joint Genome Institute"/>
            <person name="Roman V.A."/>
            <person name="Bojanowski C."/>
            <person name="Crable B.R."/>
            <person name="Wagner D.N."/>
            <person name="Hung C.S."/>
            <person name="Nadeau L.J."/>
            <person name="Schratz L."/>
            <person name="Haridas S."/>
            <person name="Pangilinan J."/>
            <person name="Lipzen A."/>
            <person name="Na H."/>
            <person name="Yan M."/>
            <person name="Ng V."/>
            <person name="Grigoriev I.V."/>
            <person name="Spatafora J.W."/>
            <person name="Barlow D."/>
            <person name="Biffinger J."/>
            <person name="Kelley-Loughnane N."/>
            <person name="Varaljay V.A."/>
            <person name="Crookes-Goodson W.J."/>
        </authorList>
    </citation>
    <scope>NUCLEOTIDE SEQUENCE</scope>
    <source>
        <strain evidence="3">5307AH</strain>
    </source>
</reference>
<feature type="compositionally biased region" description="Polar residues" evidence="1">
    <location>
        <begin position="118"/>
        <end position="142"/>
    </location>
</feature>
<proteinExistence type="predicted"/>
<feature type="compositionally biased region" description="Low complexity" evidence="1">
    <location>
        <begin position="523"/>
        <end position="533"/>
    </location>
</feature>
<feature type="domain" description="SUZ" evidence="2">
    <location>
        <begin position="277"/>
        <end position="352"/>
    </location>
</feature>
<evidence type="ECO:0000256" key="1">
    <source>
        <dbReference type="SAM" id="MobiDB-lite"/>
    </source>
</evidence>
<name>A0AAD9FQ88_PAPLA</name>
<dbReference type="AlphaFoldDB" id="A0AAD9FQ88"/>
<accession>A0AAD9FQ88</accession>